<dbReference type="EMBL" id="CP017686">
    <property type="protein sequence ID" value="AYQ55500.1"/>
    <property type="molecule type" value="Genomic_DNA"/>
</dbReference>
<evidence type="ECO:0000256" key="1">
    <source>
        <dbReference type="ARBA" id="ARBA00004141"/>
    </source>
</evidence>
<reference evidence="6 7" key="1">
    <citation type="submission" date="2016-10" db="EMBL/GenBank/DDBJ databases">
        <title>Complete genome of the TMA-utilizing, human hosted archaeon Methanomethylophilus alvus Gen. nov, sp. nov., strain Mx-05, derived from a pure culture.</title>
        <authorList>
            <person name="Brugere J.-F."/>
            <person name="Ben Hania W."/>
            <person name="Chaudhary P.P."/>
            <person name="Gaci N."/>
            <person name="Borrel G."/>
            <person name="Cao Van Tuat L."/>
            <person name="Fardeau M.-L."/>
            <person name="Harris H.M.B."/>
            <person name="O'Toole P.W."/>
            <person name="Ollivier B."/>
        </authorList>
    </citation>
    <scope>NUCLEOTIDE SEQUENCE [LARGE SCALE GENOMIC DNA]</scope>
    <source>
        <strain evidence="6 7">Mx-05</strain>
    </source>
</reference>
<name>A0A3G3II40_9ARCH</name>
<dbReference type="SMART" id="SM01415">
    <property type="entry name" value="DUF106"/>
    <property type="match status" value="1"/>
</dbReference>
<organism evidence="6 7">
    <name type="scientific">Methanomethylophilus alvi</name>
    <dbReference type="NCBI Taxonomy" id="1291540"/>
    <lineage>
        <taxon>Archaea</taxon>
        <taxon>Methanobacteriati</taxon>
        <taxon>Thermoplasmatota</taxon>
        <taxon>Thermoplasmata</taxon>
        <taxon>Methanomassiliicoccales</taxon>
        <taxon>Methanomethylophilaceae</taxon>
        <taxon>Methanomethylophilus</taxon>
    </lineage>
</organism>
<dbReference type="AlphaFoldDB" id="A0A3G3II40"/>
<dbReference type="Pfam" id="PF01956">
    <property type="entry name" value="EMC3_TMCO1"/>
    <property type="match status" value="1"/>
</dbReference>
<accession>A0A3G3II40</accession>
<keyword evidence="2 5" id="KW-0812">Transmembrane</keyword>
<keyword evidence="4 5" id="KW-0472">Membrane</keyword>
<feature type="transmembrane region" description="Helical" evidence="5">
    <location>
        <begin position="43"/>
        <end position="66"/>
    </location>
</feature>
<evidence type="ECO:0000256" key="5">
    <source>
        <dbReference type="SAM" id="Phobius"/>
    </source>
</evidence>
<evidence type="ECO:0000256" key="2">
    <source>
        <dbReference type="ARBA" id="ARBA00022692"/>
    </source>
</evidence>
<sequence length="209" mass="24036">MPKGTMMGMLVVLLIMMIVMQFREAIGKALNVVFQYIDFGGEYPVLTLVISGVIMITISTVIRAYMSDPIGQAKSQHIQSEFSKEMRQARLENNLYKMKKLQEAQPKIMAASMNQQTTMMKTMPITMIVILPVYAWVWYFINDTMGGADMSIWINMPWGFADLNSTIWFMPVWIVIYTLISLPIGQLENKLVNYIFLKKRLEEINKGVQ</sequence>
<dbReference type="Proteomes" id="UP000273278">
    <property type="component" value="Chromosome"/>
</dbReference>
<dbReference type="PANTHER" id="PTHR42198">
    <property type="entry name" value="INTEGRAL MEMBRANE PROTEIN"/>
    <property type="match status" value="1"/>
</dbReference>
<comment type="subcellular location">
    <subcellularLocation>
        <location evidence="1">Membrane</location>
        <topology evidence="1">Multi-pass membrane protein</topology>
    </subcellularLocation>
</comment>
<keyword evidence="3 5" id="KW-1133">Transmembrane helix</keyword>
<evidence type="ECO:0008006" key="8">
    <source>
        <dbReference type="Google" id="ProtNLM"/>
    </source>
</evidence>
<protein>
    <recommendedName>
        <fullName evidence="8">DUF106 domain-containing protein</fullName>
    </recommendedName>
</protein>
<evidence type="ECO:0000313" key="6">
    <source>
        <dbReference type="EMBL" id="AYQ55500.1"/>
    </source>
</evidence>
<dbReference type="PANTHER" id="PTHR42198:SF1">
    <property type="entry name" value="INTEGRAL MEMBRANE PROTEIN"/>
    <property type="match status" value="1"/>
</dbReference>
<dbReference type="OMA" id="NTWARHH"/>
<evidence type="ECO:0000256" key="3">
    <source>
        <dbReference type="ARBA" id="ARBA00022989"/>
    </source>
</evidence>
<feature type="transmembrane region" description="Helical" evidence="5">
    <location>
        <begin position="122"/>
        <end position="141"/>
    </location>
</feature>
<evidence type="ECO:0000313" key="7">
    <source>
        <dbReference type="Proteomes" id="UP000273278"/>
    </source>
</evidence>
<proteinExistence type="predicted"/>
<dbReference type="InterPro" id="IPR038978">
    <property type="entry name" value="MJ0935"/>
</dbReference>
<gene>
    <name evidence="6" type="ORF">BKD89_06795</name>
</gene>
<evidence type="ECO:0000256" key="4">
    <source>
        <dbReference type="ARBA" id="ARBA00023136"/>
    </source>
</evidence>
<dbReference type="InterPro" id="IPR002809">
    <property type="entry name" value="EMC3/TMCO1"/>
</dbReference>
<dbReference type="GO" id="GO:0016020">
    <property type="term" value="C:membrane"/>
    <property type="evidence" value="ECO:0007669"/>
    <property type="project" value="UniProtKB-SubCell"/>
</dbReference>
<feature type="transmembrane region" description="Helical" evidence="5">
    <location>
        <begin position="166"/>
        <end position="185"/>
    </location>
</feature>